<name>A0ABN9WLE7_9DINO</name>
<accession>A0ABN9WLE7</accession>
<sequence length="169" mass="18479">MQKDTGDLWDVAASLDNVAVAYGGDRKLAALERSTMLRSQQMPVSEEQAGQEAKPNEEQGAASGASSYNARSGAIFGILRQMKEEFEKDLSTAQKEELQSLISFQRLRGTKTGEIHAAGELQDLSAKRTSWRSCRRRTSHGGGGCDEGRAERRPAVPARAGGEVQKRRR</sequence>
<evidence type="ECO:0000256" key="1">
    <source>
        <dbReference type="SAM" id="MobiDB-lite"/>
    </source>
</evidence>
<organism evidence="2 3">
    <name type="scientific">Prorocentrum cordatum</name>
    <dbReference type="NCBI Taxonomy" id="2364126"/>
    <lineage>
        <taxon>Eukaryota</taxon>
        <taxon>Sar</taxon>
        <taxon>Alveolata</taxon>
        <taxon>Dinophyceae</taxon>
        <taxon>Prorocentrales</taxon>
        <taxon>Prorocentraceae</taxon>
        <taxon>Prorocentrum</taxon>
    </lineage>
</organism>
<evidence type="ECO:0000313" key="3">
    <source>
        <dbReference type="Proteomes" id="UP001189429"/>
    </source>
</evidence>
<feature type="region of interest" description="Disordered" evidence="1">
    <location>
        <begin position="127"/>
        <end position="169"/>
    </location>
</feature>
<feature type="region of interest" description="Disordered" evidence="1">
    <location>
        <begin position="38"/>
        <end position="68"/>
    </location>
</feature>
<keyword evidence="3" id="KW-1185">Reference proteome</keyword>
<proteinExistence type="predicted"/>
<protein>
    <submittedName>
        <fullName evidence="2">Uncharacterized protein</fullName>
    </submittedName>
</protein>
<comment type="caution">
    <text evidence="2">The sequence shown here is derived from an EMBL/GenBank/DDBJ whole genome shotgun (WGS) entry which is preliminary data.</text>
</comment>
<dbReference type="Proteomes" id="UP001189429">
    <property type="component" value="Unassembled WGS sequence"/>
</dbReference>
<evidence type="ECO:0000313" key="2">
    <source>
        <dbReference type="EMBL" id="CAK0887403.1"/>
    </source>
</evidence>
<gene>
    <name evidence="2" type="ORF">PCOR1329_LOCUS68469</name>
</gene>
<dbReference type="EMBL" id="CAUYUJ010018937">
    <property type="protein sequence ID" value="CAK0887403.1"/>
    <property type="molecule type" value="Genomic_DNA"/>
</dbReference>
<reference evidence="2" key="1">
    <citation type="submission" date="2023-10" db="EMBL/GenBank/DDBJ databases">
        <authorList>
            <person name="Chen Y."/>
            <person name="Shah S."/>
            <person name="Dougan E. K."/>
            <person name="Thang M."/>
            <person name="Chan C."/>
        </authorList>
    </citation>
    <scope>NUCLEOTIDE SEQUENCE [LARGE SCALE GENOMIC DNA]</scope>
</reference>
<feature type="compositionally biased region" description="Basic residues" evidence="1">
    <location>
        <begin position="129"/>
        <end position="139"/>
    </location>
</feature>